<dbReference type="NCBIfam" id="NF001312">
    <property type="entry name" value="PRK00258.1-4"/>
    <property type="match status" value="1"/>
</dbReference>
<dbReference type="InterPro" id="IPR041121">
    <property type="entry name" value="SDH_C"/>
</dbReference>
<dbReference type="Gene3D" id="3.40.50.10860">
    <property type="entry name" value="Leucine Dehydrogenase, chain A, domain 1"/>
    <property type="match status" value="1"/>
</dbReference>
<comment type="function">
    <text evidence="8">Involved in the biosynthesis of the chorismate, which leads to the biosynthesis of aromatic amino acids. Catalyzes the reversible NADPH linked reduction of 3-dehydroshikimate (DHSA) to yield shikimate (SA).</text>
</comment>
<sequence>MGTSQKAACVIGWPIKHSRSPLIHKYWMRQHGIDADYRREAVEPEKLGDFIAHLSSNGYVGANVTLPHKEAVLQLADPDSRALSVGAANTLFFRSGRLCATNTDVEGFVANLDVEASGWDSELETAVVLGAGGGARAVIYGLIERKVERIVLVNRTIEKAAKLASVFGDRVQPTAWSDLPRAMRSARLLVNTTSLGMTGQPPLEIDLAPLASDAAVSDIVYSPLETPLLAAAKARGLKTADGLGMLLYQAVRGFSLWFGVKPEVTAELRALVERDLVN</sequence>
<feature type="binding site" evidence="8">
    <location>
        <position position="221"/>
    </location>
    <ligand>
        <name>shikimate</name>
        <dbReference type="ChEBI" id="CHEBI:36208"/>
    </ligand>
</feature>
<dbReference type="UniPathway" id="UPA00053">
    <property type="reaction ID" value="UER00087"/>
</dbReference>
<comment type="subunit">
    <text evidence="8">Homodimer.</text>
</comment>
<feature type="domain" description="SDH C-terminal" evidence="11">
    <location>
        <begin position="242"/>
        <end position="265"/>
    </location>
</feature>
<dbReference type="PANTHER" id="PTHR21089:SF1">
    <property type="entry name" value="BIFUNCTIONAL 3-DEHYDROQUINATE DEHYDRATASE_SHIKIMATE DEHYDROGENASE, CHLOROPLASTIC"/>
    <property type="match status" value="1"/>
</dbReference>
<feature type="domain" description="Quinate/shikimate 5-dehydrogenase/glutamyl-tRNA reductase" evidence="9">
    <location>
        <begin position="124"/>
        <end position="194"/>
    </location>
</feature>
<evidence type="ECO:0000256" key="2">
    <source>
        <dbReference type="ARBA" id="ARBA00012962"/>
    </source>
</evidence>
<dbReference type="Pfam" id="PF01488">
    <property type="entry name" value="Shikimate_DH"/>
    <property type="match status" value="1"/>
</dbReference>
<keyword evidence="4 8" id="KW-0521">NADP</keyword>
<dbReference type="Gene3D" id="3.40.50.720">
    <property type="entry name" value="NAD(P)-binding Rossmann-like Domain"/>
    <property type="match status" value="1"/>
</dbReference>
<keyword evidence="13" id="KW-1185">Reference proteome</keyword>
<keyword evidence="6 8" id="KW-0057">Aromatic amino acid biosynthesis</keyword>
<dbReference type="GO" id="GO:0050661">
    <property type="term" value="F:NADP binding"/>
    <property type="evidence" value="ECO:0007669"/>
    <property type="project" value="InterPro"/>
</dbReference>
<keyword evidence="3 8" id="KW-0028">Amino-acid biosynthesis</keyword>
<feature type="binding site" evidence="8">
    <location>
        <position position="219"/>
    </location>
    <ligand>
        <name>NADP(+)</name>
        <dbReference type="ChEBI" id="CHEBI:58349"/>
    </ligand>
</feature>
<evidence type="ECO:0000256" key="6">
    <source>
        <dbReference type="ARBA" id="ARBA00023141"/>
    </source>
</evidence>
<dbReference type="SUPFAM" id="SSF53223">
    <property type="entry name" value="Aminoacid dehydrogenase-like, N-terminal domain"/>
    <property type="match status" value="1"/>
</dbReference>
<dbReference type="CDD" id="cd01065">
    <property type="entry name" value="NAD_bind_Shikimate_DH"/>
    <property type="match status" value="1"/>
</dbReference>
<dbReference type="SUPFAM" id="SSF51735">
    <property type="entry name" value="NAD(P)-binding Rossmann-fold domains"/>
    <property type="match status" value="1"/>
</dbReference>
<evidence type="ECO:0000313" key="12">
    <source>
        <dbReference type="EMBL" id="BAT58365.1"/>
    </source>
</evidence>
<evidence type="ECO:0000256" key="8">
    <source>
        <dbReference type="HAMAP-Rule" id="MF_00222"/>
    </source>
</evidence>
<evidence type="ECO:0000256" key="1">
    <source>
        <dbReference type="ARBA" id="ARBA00004871"/>
    </source>
</evidence>
<comment type="similarity">
    <text evidence="8">Belongs to the shikimate dehydrogenase family.</text>
</comment>
<dbReference type="AlphaFoldDB" id="A0A0S3PR58"/>
<feature type="binding site" evidence="8">
    <location>
        <position position="104"/>
    </location>
    <ligand>
        <name>shikimate</name>
        <dbReference type="ChEBI" id="CHEBI:36208"/>
    </ligand>
</feature>
<keyword evidence="5 8" id="KW-0560">Oxidoreductase</keyword>
<comment type="pathway">
    <text evidence="1 8">Metabolic intermediate biosynthesis; chorismate biosynthesis; chorismate from D-erythrose 4-phosphate and phosphoenolpyruvate: step 4/7.</text>
</comment>
<protein>
    <recommendedName>
        <fullName evidence="2 8">Shikimate dehydrogenase (NADP(+))</fullName>
        <shortName evidence="8">SDH</shortName>
        <ecNumber evidence="2 8">1.1.1.25</ecNumber>
    </recommendedName>
</protein>
<feature type="active site" description="Proton acceptor" evidence="8">
    <location>
        <position position="69"/>
    </location>
</feature>
<name>A0A0S3PR58_9BRAD</name>
<dbReference type="InterPro" id="IPR036291">
    <property type="entry name" value="NAD(P)-bd_dom_sf"/>
</dbReference>
<evidence type="ECO:0000256" key="4">
    <source>
        <dbReference type="ARBA" id="ARBA00022857"/>
    </source>
</evidence>
<dbReference type="GO" id="GO:0005829">
    <property type="term" value="C:cytosol"/>
    <property type="evidence" value="ECO:0007669"/>
    <property type="project" value="TreeGrafter"/>
</dbReference>
<dbReference type="GO" id="GO:0009073">
    <property type="term" value="P:aromatic amino acid family biosynthetic process"/>
    <property type="evidence" value="ECO:0007669"/>
    <property type="project" value="UniProtKB-KW"/>
</dbReference>
<dbReference type="InterPro" id="IPR006151">
    <property type="entry name" value="Shikm_DH/Glu-tRNA_Rdtase"/>
</dbReference>
<evidence type="ECO:0000256" key="3">
    <source>
        <dbReference type="ARBA" id="ARBA00022605"/>
    </source>
</evidence>
<evidence type="ECO:0000313" key="13">
    <source>
        <dbReference type="Proteomes" id="UP000236884"/>
    </source>
</evidence>
<gene>
    <name evidence="12" type="primary">aroE_1</name>
    <name evidence="8" type="synonym">aroE</name>
    <name evidence="12" type="ORF">GJW-30_1_00889</name>
</gene>
<dbReference type="InterPro" id="IPR013708">
    <property type="entry name" value="Shikimate_DH-bd_N"/>
</dbReference>
<comment type="catalytic activity">
    <reaction evidence="7 8">
        <text>shikimate + NADP(+) = 3-dehydroshikimate + NADPH + H(+)</text>
        <dbReference type="Rhea" id="RHEA:17737"/>
        <dbReference type="ChEBI" id="CHEBI:15378"/>
        <dbReference type="ChEBI" id="CHEBI:16630"/>
        <dbReference type="ChEBI" id="CHEBI:36208"/>
        <dbReference type="ChEBI" id="CHEBI:57783"/>
        <dbReference type="ChEBI" id="CHEBI:58349"/>
        <dbReference type="EC" id="1.1.1.25"/>
    </reaction>
</comment>
<evidence type="ECO:0000256" key="7">
    <source>
        <dbReference type="ARBA" id="ARBA00049442"/>
    </source>
</evidence>
<dbReference type="GO" id="GO:0009423">
    <property type="term" value="P:chorismate biosynthetic process"/>
    <property type="evidence" value="ECO:0007669"/>
    <property type="project" value="UniProtKB-UniRule"/>
</dbReference>
<dbReference type="GO" id="GO:0004764">
    <property type="term" value="F:shikimate 3-dehydrogenase (NADP+) activity"/>
    <property type="evidence" value="ECO:0007669"/>
    <property type="project" value="UniProtKB-UniRule"/>
</dbReference>
<dbReference type="Pfam" id="PF18317">
    <property type="entry name" value="SDH_C"/>
    <property type="match status" value="1"/>
</dbReference>
<accession>A0A0S3PR58</accession>
<dbReference type="Pfam" id="PF08501">
    <property type="entry name" value="Shikimate_dh_N"/>
    <property type="match status" value="1"/>
</dbReference>
<dbReference type="KEGG" id="vgo:GJW-30_1_00889"/>
<dbReference type="NCBIfam" id="TIGR00507">
    <property type="entry name" value="aroE"/>
    <property type="match status" value="1"/>
</dbReference>
<feature type="binding site" evidence="8">
    <location>
        <position position="249"/>
    </location>
    <ligand>
        <name>shikimate</name>
        <dbReference type="ChEBI" id="CHEBI:36208"/>
    </ligand>
</feature>
<dbReference type="Proteomes" id="UP000236884">
    <property type="component" value="Chromosome"/>
</dbReference>
<feature type="binding site" evidence="8">
    <location>
        <position position="89"/>
    </location>
    <ligand>
        <name>shikimate</name>
        <dbReference type="ChEBI" id="CHEBI:36208"/>
    </ligand>
</feature>
<feature type="binding site" evidence="8">
    <location>
        <begin position="18"/>
        <end position="20"/>
    </location>
    <ligand>
        <name>shikimate</name>
        <dbReference type="ChEBI" id="CHEBI:36208"/>
    </ligand>
</feature>
<dbReference type="PANTHER" id="PTHR21089">
    <property type="entry name" value="SHIKIMATE DEHYDROGENASE"/>
    <property type="match status" value="1"/>
</dbReference>
<evidence type="ECO:0000259" key="9">
    <source>
        <dbReference type="Pfam" id="PF01488"/>
    </source>
</evidence>
<dbReference type="InterPro" id="IPR011342">
    <property type="entry name" value="Shikimate_DH"/>
</dbReference>
<evidence type="ECO:0000259" key="10">
    <source>
        <dbReference type="Pfam" id="PF08501"/>
    </source>
</evidence>
<dbReference type="EC" id="1.1.1.25" evidence="2 8"/>
<evidence type="ECO:0000259" key="11">
    <source>
        <dbReference type="Pfam" id="PF18317"/>
    </source>
</evidence>
<dbReference type="HAMAP" id="MF_00222">
    <property type="entry name" value="Shikimate_DH_AroE"/>
    <property type="match status" value="1"/>
</dbReference>
<feature type="binding site" evidence="8">
    <location>
        <position position="242"/>
    </location>
    <ligand>
        <name>NADP(+)</name>
        <dbReference type="ChEBI" id="CHEBI:58349"/>
    </ligand>
</feature>
<feature type="binding site" evidence="8">
    <location>
        <begin position="154"/>
        <end position="159"/>
    </location>
    <ligand>
        <name>NADP(+)</name>
        <dbReference type="ChEBI" id="CHEBI:58349"/>
    </ligand>
</feature>
<dbReference type="InterPro" id="IPR046346">
    <property type="entry name" value="Aminoacid_DH-like_N_sf"/>
</dbReference>
<dbReference type="RefSeq" id="WP_096352159.1">
    <property type="nucleotide sequence ID" value="NZ_AP014946.1"/>
</dbReference>
<reference evidence="12 13" key="1">
    <citation type="submission" date="2015-08" db="EMBL/GenBank/DDBJ databases">
        <title>Investigation of the bacterial diversity of lava forest soil.</title>
        <authorList>
            <person name="Lee J.S."/>
        </authorList>
    </citation>
    <scope>NUCLEOTIDE SEQUENCE [LARGE SCALE GENOMIC DNA]</scope>
    <source>
        <strain evidence="12 13">GJW-30</strain>
    </source>
</reference>
<dbReference type="InterPro" id="IPR022893">
    <property type="entry name" value="Shikimate_DH_fam"/>
</dbReference>
<dbReference type="EMBL" id="AP014946">
    <property type="protein sequence ID" value="BAT58365.1"/>
    <property type="molecule type" value="Genomic_DNA"/>
</dbReference>
<feature type="binding site" evidence="8">
    <location>
        <position position="65"/>
    </location>
    <ligand>
        <name>shikimate</name>
        <dbReference type="ChEBI" id="CHEBI:36208"/>
    </ligand>
</feature>
<dbReference type="OrthoDB" id="9792692at2"/>
<comment type="caution">
    <text evidence="8">Lacks conserved residue(s) required for the propagation of feature annotation.</text>
</comment>
<evidence type="ECO:0000256" key="5">
    <source>
        <dbReference type="ARBA" id="ARBA00023002"/>
    </source>
</evidence>
<organism evidence="12 13">
    <name type="scientific">Variibacter gotjawalensis</name>
    <dbReference type="NCBI Taxonomy" id="1333996"/>
    <lineage>
        <taxon>Bacteria</taxon>
        <taxon>Pseudomonadati</taxon>
        <taxon>Pseudomonadota</taxon>
        <taxon>Alphaproteobacteria</taxon>
        <taxon>Hyphomicrobiales</taxon>
        <taxon>Nitrobacteraceae</taxon>
        <taxon>Variibacter</taxon>
    </lineage>
</organism>
<dbReference type="GO" id="GO:0019632">
    <property type="term" value="P:shikimate metabolic process"/>
    <property type="evidence" value="ECO:0007669"/>
    <property type="project" value="InterPro"/>
</dbReference>
<feature type="domain" description="Shikimate dehydrogenase substrate binding N-terminal" evidence="10">
    <location>
        <begin position="10"/>
        <end position="91"/>
    </location>
</feature>
<dbReference type="GO" id="GO:0008652">
    <property type="term" value="P:amino acid biosynthetic process"/>
    <property type="evidence" value="ECO:0007669"/>
    <property type="project" value="UniProtKB-KW"/>
</dbReference>
<proteinExistence type="inferred from homology"/>